<sequence>MNPIQNLVGAIFIPVSHIEQARDWYCEILGLPNDGGIISGHLYVIPMQGMNIVLDSKIYSENHVFKVPAFHFNTLNIEEAYEYMQSKNVPITTAIENGHWFNFKDPDGNHLMICKC</sequence>
<dbReference type="EMBL" id="RBZM01000004">
    <property type="protein sequence ID" value="RKP55546.1"/>
    <property type="molecule type" value="Genomic_DNA"/>
</dbReference>
<evidence type="ECO:0000259" key="1">
    <source>
        <dbReference type="Pfam" id="PF00903"/>
    </source>
</evidence>
<dbReference type="InterPro" id="IPR029068">
    <property type="entry name" value="Glyas_Bleomycin-R_OHBP_Dase"/>
</dbReference>
<protein>
    <submittedName>
        <fullName evidence="2">VOC family protein</fullName>
    </submittedName>
</protein>
<proteinExistence type="predicted"/>
<dbReference type="Proteomes" id="UP000282076">
    <property type="component" value="Unassembled WGS sequence"/>
</dbReference>
<dbReference type="InterPro" id="IPR004360">
    <property type="entry name" value="Glyas_Fos-R_dOase_dom"/>
</dbReference>
<dbReference type="Gene3D" id="3.10.180.10">
    <property type="entry name" value="2,3-Dihydroxybiphenyl 1,2-Dioxygenase, domain 1"/>
    <property type="match status" value="1"/>
</dbReference>
<organism evidence="2 3">
    <name type="scientific">Cohnella endophytica</name>
    <dbReference type="NCBI Taxonomy" id="2419778"/>
    <lineage>
        <taxon>Bacteria</taxon>
        <taxon>Bacillati</taxon>
        <taxon>Bacillota</taxon>
        <taxon>Bacilli</taxon>
        <taxon>Bacillales</taxon>
        <taxon>Paenibacillaceae</taxon>
        <taxon>Cohnella</taxon>
    </lineage>
</organism>
<reference evidence="2 3" key="1">
    <citation type="submission" date="2018-10" db="EMBL/GenBank/DDBJ databases">
        <title>Cohnella sp. M2MS4P-1, whole genome shotgun sequence.</title>
        <authorList>
            <person name="Tuo L."/>
        </authorList>
    </citation>
    <scope>NUCLEOTIDE SEQUENCE [LARGE SCALE GENOMIC DNA]</scope>
    <source>
        <strain evidence="2 3">M2MS4P-1</strain>
    </source>
</reference>
<accession>A0A494Y5F1</accession>
<evidence type="ECO:0000313" key="2">
    <source>
        <dbReference type="EMBL" id="RKP55546.1"/>
    </source>
</evidence>
<dbReference type="SUPFAM" id="SSF54593">
    <property type="entry name" value="Glyoxalase/Bleomycin resistance protein/Dihydroxybiphenyl dioxygenase"/>
    <property type="match status" value="1"/>
</dbReference>
<name>A0A494Y5F1_9BACL</name>
<dbReference type="Pfam" id="PF00903">
    <property type="entry name" value="Glyoxalase"/>
    <property type="match status" value="1"/>
</dbReference>
<dbReference type="OrthoDB" id="2354281at2"/>
<keyword evidence="3" id="KW-1185">Reference proteome</keyword>
<comment type="caution">
    <text evidence="2">The sequence shown here is derived from an EMBL/GenBank/DDBJ whole genome shotgun (WGS) entry which is preliminary data.</text>
</comment>
<feature type="domain" description="Glyoxalase/fosfomycin resistance/dioxygenase" evidence="1">
    <location>
        <begin position="10"/>
        <end position="112"/>
    </location>
</feature>
<dbReference type="AlphaFoldDB" id="A0A494Y5F1"/>
<dbReference type="RefSeq" id="WP_120976395.1">
    <property type="nucleotide sequence ID" value="NZ_RBZM01000004.1"/>
</dbReference>
<evidence type="ECO:0000313" key="3">
    <source>
        <dbReference type="Proteomes" id="UP000282076"/>
    </source>
</evidence>
<gene>
    <name evidence="2" type="ORF">D7Z26_10200</name>
</gene>